<dbReference type="HOGENOM" id="CLU_1462398_0_0_1"/>
<dbReference type="AlphaFoldDB" id="U5H2S8"/>
<dbReference type="Proteomes" id="UP000017200">
    <property type="component" value="Unassembled WGS sequence"/>
</dbReference>
<reference evidence="2 4" key="3">
    <citation type="journal article" date="2015" name="BMC Genomics">
        <title>Sex and parasites: genomic and transcriptomic analysis of Microbotryum lychnidis-dioicae, the biotrophic and plant-castrating anther smut fungus.</title>
        <authorList>
            <person name="Perlin M.H."/>
            <person name="Amselem J."/>
            <person name="Fontanillas E."/>
            <person name="Toh S.S."/>
            <person name="Chen Z."/>
            <person name="Goldberg J."/>
            <person name="Duplessis S."/>
            <person name="Henrissat B."/>
            <person name="Young S."/>
            <person name="Zeng Q."/>
            <person name="Aguileta G."/>
            <person name="Petit E."/>
            <person name="Badouin H."/>
            <person name="Andrews J."/>
            <person name="Razeeq D."/>
            <person name="Gabaldon T."/>
            <person name="Quesneville H."/>
            <person name="Giraud T."/>
            <person name="Hood M.E."/>
            <person name="Schultz D.J."/>
            <person name="Cuomo C.A."/>
        </authorList>
    </citation>
    <scope>NUCLEOTIDE SEQUENCE [LARGE SCALE GENOMIC DNA]</scope>
    <source>
        <strain evidence="2">P1A1 Lamole</strain>
        <strain evidence="4">p1A1 Lamole</strain>
    </source>
</reference>
<keyword evidence="1" id="KW-0812">Transmembrane</keyword>
<evidence type="ECO:0008006" key="5">
    <source>
        <dbReference type="Google" id="ProtNLM"/>
    </source>
</evidence>
<evidence type="ECO:0000313" key="4">
    <source>
        <dbReference type="Proteomes" id="UP000017200"/>
    </source>
</evidence>
<feature type="transmembrane region" description="Helical" evidence="1">
    <location>
        <begin position="128"/>
        <end position="150"/>
    </location>
</feature>
<feature type="transmembrane region" description="Helical" evidence="1">
    <location>
        <begin position="156"/>
        <end position="176"/>
    </location>
</feature>
<keyword evidence="1" id="KW-1133">Transmembrane helix</keyword>
<keyword evidence="1" id="KW-0472">Membrane</keyword>
<dbReference type="PANTHER" id="PTHR11360">
    <property type="entry name" value="MONOCARBOXYLATE TRANSPORTER"/>
    <property type="match status" value="1"/>
</dbReference>
<proteinExistence type="predicted"/>
<reference evidence="3" key="4">
    <citation type="submission" date="2015-06" db="UniProtKB">
        <authorList>
            <consortium name="EnsemblFungi"/>
        </authorList>
    </citation>
    <scope>IDENTIFICATION</scope>
</reference>
<feature type="transmembrane region" description="Helical" evidence="1">
    <location>
        <begin position="40"/>
        <end position="60"/>
    </location>
</feature>
<feature type="transmembrane region" description="Helical" evidence="1">
    <location>
        <begin position="67"/>
        <end position="89"/>
    </location>
</feature>
<dbReference type="OMA" id="LICCARV"/>
<name>U5H2S8_USTV1</name>
<keyword evidence="4" id="KW-1185">Reference proteome</keyword>
<accession>U5H2S8</accession>
<reference evidence="4" key="1">
    <citation type="submission" date="2010-11" db="EMBL/GenBank/DDBJ databases">
        <title>The genome sequence of Microbotryum violaceum strain p1A1 Lamole.</title>
        <authorList>
            <person name="Cuomo C."/>
            <person name="Perlin M."/>
            <person name="Young S.K."/>
            <person name="Zeng Q."/>
            <person name="Gargeya S."/>
            <person name="Alvarado L."/>
            <person name="Berlin A."/>
            <person name="Chapman S.B."/>
            <person name="Chen Z."/>
            <person name="Freedman E."/>
            <person name="Gellesch M."/>
            <person name="Goldberg J."/>
            <person name="Griggs A."/>
            <person name="Gujja S."/>
            <person name="Heilman E."/>
            <person name="Heiman D."/>
            <person name="Howarth C."/>
            <person name="Mehta T."/>
            <person name="Neiman D."/>
            <person name="Pearson M."/>
            <person name="Roberts A."/>
            <person name="Saif S."/>
            <person name="Shea T."/>
            <person name="Shenoy N."/>
            <person name="Sisk P."/>
            <person name="Stolte C."/>
            <person name="Sykes S."/>
            <person name="White J."/>
            <person name="Yandava C."/>
            <person name="Haas B."/>
            <person name="Nusbaum C."/>
            <person name="Birren B."/>
        </authorList>
    </citation>
    <scope>NUCLEOTIDE SEQUENCE [LARGE SCALE GENOMIC DNA]</scope>
    <source>
        <strain evidence="4">p1A1 Lamole</strain>
    </source>
</reference>
<sequence>MFKDPRFVCVFFGTSFALFPLFVPPFFLPLYASSLGLSPLAGPLLLAGFNLSSALGRIGFGLGADRLLGSLNAMILCLAVFGTLTMLLWPFATSLVPLAVFAVVNGAVAGATLEVTFGMMVSGWAGGYALGAPIAGYILAATGGAGAGYVAFRPAFFYAGALALFACGLICCARVIESKDLKKRV</sequence>
<dbReference type="InParanoid" id="U5H2S8"/>
<gene>
    <name evidence="2" type="ORF">MVLG_01660</name>
</gene>
<dbReference type="Gene3D" id="1.20.1250.20">
    <property type="entry name" value="MFS general substrate transporter like domains"/>
    <property type="match status" value="1"/>
</dbReference>
<feature type="transmembrane region" description="Helical" evidence="1">
    <location>
        <begin position="7"/>
        <end position="28"/>
    </location>
</feature>
<protein>
    <recommendedName>
        <fullName evidence="5">Major facilitator superfamily (MFS) profile domain-containing protein</fullName>
    </recommendedName>
</protein>
<dbReference type="EMBL" id="AEIJ01000157">
    <property type="status" value="NOT_ANNOTATED_CDS"/>
    <property type="molecule type" value="Genomic_DNA"/>
</dbReference>
<organism evidence="2">
    <name type="scientific">Microbotryum lychnidis-dioicae (strain p1A1 Lamole / MvSl-1064)</name>
    <name type="common">Anther smut fungus</name>
    <dbReference type="NCBI Taxonomy" id="683840"/>
    <lineage>
        <taxon>Eukaryota</taxon>
        <taxon>Fungi</taxon>
        <taxon>Dikarya</taxon>
        <taxon>Basidiomycota</taxon>
        <taxon>Pucciniomycotina</taxon>
        <taxon>Microbotryomycetes</taxon>
        <taxon>Microbotryales</taxon>
        <taxon>Microbotryaceae</taxon>
        <taxon>Microbotryum</taxon>
    </lineage>
</organism>
<dbReference type="OrthoDB" id="2213137at2759"/>
<dbReference type="STRING" id="683840.U5H2S8"/>
<evidence type="ECO:0000313" key="2">
    <source>
        <dbReference type="EMBL" id="KDE08181.1"/>
    </source>
</evidence>
<evidence type="ECO:0000256" key="1">
    <source>
        <dbReference type="SAM" id="Phobius"/>
    </source>
</evidence>
<evidence type="ECO:0000313" key="3">
    <source>
        <dbReference type="EnsemblFungi" id="MVLG_01660T0"/>
    </source>
</evidence>
<dbReference type="EnsemblFungi" id="MVLG_01660T0">
    <property type="protein sequence ID" value="MVLG_01660T0"/>
    <property type="gene ID" value="MVLG_01660"/>
</dbReference>
<reference evidence="2" key="2">
    <citation type="submission" date="2010-11" db="EMBL/GenBank/DDBJ databases">
        <authorList>
            <consortium name="The Broad Institute Genome Sequencing Platform"/>
            <person name="Earl A."/>
            <person name="Ward D."/>
            <person name="Feldgarden M."/>
            <person name="Gevers D."/>
            <person name="Butler R."/>
            <person name="Young S.K."/>
            <person name="Zeng Q."/>
            <person name="Gargeya S."/>
            <person name="Fitzgerald M."/>
            <person name="Haas B."/>
            <person name="Abouelleil A."/>
            <person name="Alvarado L."/>
            <person name="Arachchi H.M."/>
            <person name="Berlin A."/>
            <person name="Brown A."/>
            <person name="Chapman S.B."/>
            <person name="Chen Z."/>
            <person name="Dunbar C."/>
            <person name="Freedman E."/>
            <person name="Gearin G."/>
            <person name="Gellesch M."/>
            <person name="Goldberg J."/>
            <person name="Griggs A."/>
            <person name="Gujja S."/>
            <person name="Heilman E."/>
            <person name="Heiman D."/>
            <person name="Howarth C."/>
            <person name="Larson L."/>
            <person name="Lui A."/>
            <person name="MacDonald P.J.P."/>
            <person name="Mehta T."/>
            <person name="Montmayeur A."/>
            <person name="Murphy C."/>
            <person name="Neiman D."/>
            <person name="Pearson M."/>
            <person name="Priest M."/>
            <person name="Roberts A."/>
            <person name="Saif S."/>
            <person name="Shea T."/>
            <person name="Shenoy N."/>
            <person name="Sisk P."/>
            <person name="Stolte C."/>
            <person name="Sykes S."/>
            <person name="White J."/>
            <person name="Yandava C."/>
            <person name="Wortman J."/>
            <person name="Nusbaum C."/>
            <person name="Birren B."/>
        </authorList>
    </citation>
    <scope>NUCLEOTIDE SEQUENCE</scope>
    <source>
        <strain evidence="2">P1A1 Lamole</strain>
    </source>
</reference>
<feature type="transmembrane region" description="Helical" evidence="1">
    <location>
        <begin position="95"/>
        <end position="116"/>
    </location>
</feature>
<dbReference type="InterPro" id="IPR036259">
    <property type="entry name" value="MFS_trans_sf"/>
</dbReference>
<dbReference type="SUPFAM" id="SSF103473">
    <property type="entry name" value="MFS general substrate transporter"/>
    <property type="match status" value="1"/>
</dbReference>
<dbReference type="PANTHER" id="PTHR11360:SF305">
    <property type="entry name" value="MAJOR FACILITATOR SUPERFAMILY (MFS) PROFILE DOMAIN-CONTAINING PROTEIN"/>
    <property type="match status" value="1"/>
</dbReference>
<dbReference type="InterPro" id="IPR050327">
    <property type="entry name" value="Proton-linked_MCT"/>
</dbReference>
<dbReference type="EMBL" id="GL541652">
    <property type="protein sequence ID" value="KDE08181.1"/>
    <property type="molecule type" value="Genomic_DNA"/>
</dbReference>